<dbReference type="RefSeq" id="WP_092682256.1">
    <property type="nucleotide sequence ID" value="NZ_FODT01000002.1"/>
</dbReference>
<evidence type="ECO:0000256" key="1">
    <source>
        <dbReference type="SAM" id="Phobius"/>
    </source>
</evidence>
<keyword evidence="3" id="KW-1185">Reference proteome</keyword>
<keyword evidence="1" id="KW-0472">Membrane</keyword>
<sequence length="101" mass="10426">MPNADRVKLCVVAGLLALLAVTLALRDVVLPDAVTPTVAALLMAAAGGVALGGILLRDRLRGAKWLDAAGLLVYAGVAVSILIDPDQLLRLMPLSDQTNSE</sequence>
<evidence type="ECO:0000313" key="2">
    <source>
        <dbReference type="EMBL" id="SEO37440.1"/>
    </source>
</evidence>
<keyword evidence="1" id="KW-1133">Transmembrane helix</keyword>
<organism evidence="2 3">
    <name type="scientific">Rhodopseudomonas pseudopalustris</name>
    <dbReference type="NCBI Taxonomy" id="1513892"/>
    <lineage>
        <taxon>Bacteria</taxon>
        <taxon>Pseudomonadati</taxon>
        <taxon>Pseudomonadota</taxon>
        <taxon>Alphaproteobacteria</taxon>
        <taxon>Hyphomicrobiales</taxon>
        <taxon>Nitrobacteraceae</taxon>
        <taxon>Rhodopseudomonas</taxon>
    </lineage>
</organism>
<reference evidence="3" key="1">
    <citation type="submission" date="2016-10" db="EMBL/GenBank/DDBJ databases">
        <authorList>
            <person name="Varghese N."/>
            <person name="Submissions S."/>
        </authorList>
    </citation>
    <scope>NUCLEOTIDE SEQUENCE [LARGE SCALE GENOMIC DNA]</scope>
    <source>
        <strain evidence="3">DSM 123</strain>
    </source>
</reference>
<dbReference type="Proteomes" id="UP000199615">
    <property type="component" value="Unassembled WGS sequence"/>
</dbReference>
<feature type="transmembrane region" description="Helical" evidence="1">
    <location>
        <begin position="65"/>
        <end position="83"/>
    </location>
</feature>
<accession>A0A1H8P672</accession>
<feature type="transmembrane region" description="Helical" evidence="1">
    <location>
        <begin position="34"/>
        <end position="56"/>
    </location>
</feature>
<name>A0A1H8P672_9BRAD</name>
<keyword evidence="1" id="KW-0812">Transmembrane</keyword>
<dbReference type="AlphaFoldDB" id="A0A1H8P672"/>
<proteinExistence type="predicted"/>
<evidence type="ECO:0000313" key="3">
    <source>
        <dbReference type="Proteomes" id="UP000199615"/>
    </source>
</evidence>
<dbReference type="EMBL" id="FODT01000002">
    <property type="protein sequence ID" value="SEO37440.1"/>
    <property type="molecule type" value="Genomic_DNA"/>
</dbReference>
<protein>
    <submittedName>
        <fullName evidence="2">Uncharacterized protein</fullName>
    </submittedName>
</protein>
<gene>
    <name evidence="2" type="ORF">SAMN05444123_102421</name>
</gene>